<dbReference type="InterPro" id="IPR036291">
    <property type="entry name" value="NAD(P)-bd_dom_sf"/>
</dbReference>
<accession>A0A9J6Q949</accession>
<evidence type="ECO:0000313" key="2">
    <source>
        <dbReference type="Proteomes" id="UP001061282"/>
    </source>
</evidence>
<dbReference type="Proteomes" id="UP001061282">
    <property type="component" value="Unassembled WGS sequence"/>
</dbReference>
<comment type="caution">
    <text evidence="1">The sequence shown here is derived from an EMBL/GenBank/DDBJ whole genome shotgun (WGS) entry which is preliminary data.</text>
</comment>
<evidence type="ECO:0000313" key="1">
    <source>
        <dbReference type="EMBL" id="MCU6668248.1"/>
    </source>
</evidence>
<sequence length="328" mass="35196">MHKPFLIIGGYGTVGSHLVSRLNQFLPDLPVVIAGRNAEQAQKSAARYDNTTGIAVDTLRADLGIDSSMKFSGIAVLTNDLSTHPAQYAIAHGIPYTSIATQLNHIAPKLTLYLRNPACRVLIQDTSFAGILISAGIHCSGYFQKVKLIRAAALMDENDLGGPASQADSGDFSQKEAGLLLEDSQWIVPRDGKEMREYTLEDGFAFTGMSFPGFDAAELAYATGATSVRVDFALGQSHGSRHGEKPSVDIIYEIEGTLTDGRDGKLKFQLTHPEGQAFLTAVGVAVGIESLLQEEECPGLYLTSQKIDPDLMLSRLLQSGAILSRLPG</sequence>
<proteinExistence type="predicted"/>
<keyword evidence="2" id="KW-1185">Reference proteome</keyword>
<dbReference type="AlphaFoldDB" id="A0A9J6Q949"/>
<protein>
    <recommendedName>
        <fullName evidence="3">Saccharopine dehydrogenase</fullName>
    </recommendedName>
</protein>
<name>A0A9J6Q949_9ENTR</name>
<evidence type="ECO:0008006" key="3">
    <source>
        <dbReference type="Google" id="ProtNLM"/>
    </source>
</evidence>
<reference evidence="1" key="1">
    <citation type="submission" date="2022-05" db="EMBL/GenBank/DDBJ databases">
        <title>Description of a novel species of Leclercia; Leclercia tamurae and the Proposal for a Novel Genus Silvania gen. nov. Containing Two Novel Species Silvania hatchlandensis sp. nov. and Silvania confinis sp. nov. Isolated from the Rhizosphere of Oak.</title>
        <authorList>
            <person name="Maddock D.W."/>
            <person name="Brady C.L."/>
            <person name="Denman S."/>
            <person name="Arnold D."/>
        </authorList>
    </citation>
    <scope>NUCLEOTIDE SEQUENCE</scope>
    <source>
        <strain evidence="1">H4N4</strain>
    </source>
</reference>
<dbReference type="RefSeq" id="WP_271266834.1">
    <property type="nucleotide sequence ID" value="NZ_JAMGZJ010000069.1"/>
</dbReference>
<gene>
    <name evidence="1" type="ORF">M8013_05685</name>
</gene>
<dbReference type="EMBL" id="JAMGZJ010000069">
    <property type="protein sequence ID" value="MCU6668248.1"/>
    <property type="molecule type" value="Genomic_DNA"/>
</dbReference>
<organism evidence="1 2">
    <name type="scientific">Silvania confinis</name>
    <dbReference type="NCBI Taxonomy" id="2926470"/>
    <lineage>
        <taxon>Bacteria</taxon>
        <taxon>Pseudomonadati</taxon>
        <taxon>Pseudomonadota</taxon>
        <taxon>Gammaproteobacteria</taxon>
        <taxon>Enterobacterales</taxon>
        <taxon>Enterobacteriaceae</taxon>
        <taxon>Silvania</taxon>
    </lineage>
</organism>
<dbReference type="Gene3D" id="3.40.50.720">
    <property type="entry name" value="NAD(P)-binding Rossmann-like Domain"/>
    <property type="match status" value="1"/>
</dbReference>
<dbReference type="SUPFAM" id="SSF51735">
    <property type="entry name" value="NAD(P)-binding Rossmann-fold domains"/>
    <property type="match status" value="1"/>
</dbReference>